<evidence type="ECO:0000256" key="15">
    <source>
        <dbReference type="PIRNR" id="PIRNR004491"/>
    </source>
</evidence>
<evidence type="ECO:0000256" key="2">
    <source>
        <dbReference type="ARBA" id="ARBA00004726"/>
    </source>
</evidence>
<comment type="caution">
    <text evidence="18">The sequence shown here is derived from an EMBL/GenBank/DDBJ whole genome shotgun (WGS) entry which is preliminary data.</text>
</comment>
<evidence type="ECO:0000256" key="10">
    <source>
        <dbReference type="ARBA" id="ARBA00022827"/>
    </source>
</evidence>
<keyword evidence="7 15" id="KW-0548">Nucleotidyltransferase</keyword>
<dbReference type="Pfam" id="PF01687">
    <property type="entry name" value="Flavokinase"/>
    <property type="match status" value="1"/>
</dbReference>
<keyword evidence="19" id="KW-1185">Reference proteome</keyword>
<evidence type="ECO:0000256" key="3">
    <source>
        <dbReference type="ARBA" id="ARBA00005201"/>
    </source>
</evidence>
<comment type="pathway">
    <text evidence="2 15">Cofactor biosynthesis; FAD biosynthesis; FAD from FMN: step 1/1.</text>
</comment>
<keyword evidence="10 15" id="KW-0274">FAD</keyword>
<comment type="similarity">
    <text evidence="15">Belongs to the ribF family.</text>
</comment>
<evidence type="ECO:0000256" key="13">
    <source>
        <dbReference type="ARBA" id="ARBA00047880"/>
    </source>
</evidence>
<evidence type="ECO:0000256" key="4">
    <source>
        <dbReference type="ARBA" id="ARBA00022630"/>
    </source>
</evidence>
<dbReference type="InterPro" id="IPR023468">
    <property type="entry name" value="Riboflavin_kinase"/>
</dbReference>
<dbReference type="FunFam" id="3.40.50.620:FF:000021">
    <property type="entry name" value="Riboflavin biosynthesis protein"/>
    <property type="match status" value="1"/>
</dbReference>
<dbReference type="EC" id="2.7.7.2" evidence="15"/>
<feature type="domain" description="Riboflavin kinase" evidence="17">
    <location>
        <begin position="185"/>
        <end position="341"/>
    </location>
</feature>
<keyword evidence="8 15" id="KW-0547">Nucleotide-binding</keyword>
<reference evidence="18 19" key="1">
    <citation type="submission" date="2020-07" db="EMBL/GenBank/DDBJ databases">
        <title>Thermogemmata thermophila gen. nov., sp. nov., a novel moderate thermophilic planctomycete from a Kamchatka hot spring.</title>
        <authorList>
            <person name="Elcheninov A.G."/>
            <person name="Podosokorskaya O.A."/>
            <person name="Kovaleva O.L."/>
            <person name="Novikov A."/>
            <person name="Bonch-Osmolovskaya E.A."/>
            <person name="Toshchakov S.V."/>
            <person name="Kublanov I.V."/>
        </authorList>
    </citation>
    <scope>NUCLEOTIDE SEQUENCE [LARGE SCALE GENOMIC DNA]</scope>
    <source>
        <strain evidence="18 19">2918</strain>
    </source>
</reference>
<dbReference type="SUPFAM" id="SSF82114">
    <property type="entry name" value="Riboflavin kinase-like"/>
    <property type="match status" value="1"/>
</dbReference>
<dbReference type="GO" id="GO:0008531">
    <property type="term" value="F:riboflavin kinase activity"/>
    <property type="evidence" value="ECO:0007669"/>
    <property type="project" value="UniProtKB-UniRule"/>
</dbReference>
<dbReference type="AlphaFoldDB" id="A0A7V8VCM1"/>
<evidence type="ECO:0000256" key="16">
    <source>
        <dbReference type="SAM" id="MobiDB-lite"/>
    </source>
</evidence>
<evidence type="ECO:0000256" key="12">
    <source>
        <dbReference type="ARBA" id="ARBA00023268"/>
    </source>
</evidence>
<dbReference type="InterPro" id="IPR015864">
    <property type="entry name" value="FAD_synthase"/>
</dbReference>
<dbReference type="Gene3D" id="3.40.50.620">
    <property type="entry name" value="HUPs"/>
    <property type="match status" value="1"/>
</dbReference>
<dbReference type="GO" id="GO:0005524">
    <property type="term" value="F:ATP binding"/>
    <property type="evidence" value="ECO:0007669"/>
    <property type="project" value="UniProtKB-UniRule"/>
</dbReference>
<dbReference type="EMBL" id="JACEFB010000002">
    <property type="protein sequence ID" value="MBA2225559.1"/>
    <property type="molecule type" value="Genomic_DNA"/>
</dbReference>
<evidence type="ECO:0000256" key="6">
    <source>
        <dbReference type="ARBA" id="ARBA00022679"/>
    </source>
</evidence>
<evidence type="ECO:0000313" key="18">
    <source>
        <dbReference type="EMBL" id="MBA2225559.1"/>
    </source>
</evidence>
<dbReference type="CDD" id="cd02064">
    <property type="entry name" value="FAD_synthetase_N"/>
    <property type="match status" value="1"/>
</dbReference>
<dbReference type="InterPro" id="IPR023465">
    <property type="entry name" value="Riboflavin_kinase_dom_sf"/>
</dbReference>
<keyword evidence="6 15" id="KW-0808">Transferase</keyword>
<keyword evidence="9 15" id="KW-0418">Kinase</keyword>
<evidence type="ECO:0000313" key="19">
    <source>
        <dbReference type="Proteomes" id="UP000542342"/>
    </source>
</evidence>
<evidence type="ECO:0000256" key="9">
    <source>
        <dbReference type="ARBA" id="ARBA00022777"/>
    </source>
</evidence>
<dbReference type="GO" id="GO:0003919">
    <property type="term" value="F:FMN adenylyltransferase activity"/>
    <property type="evidence" value="ECO:0007669"/>
    <property type="project" value="UniProtKB-UniRule"/>
</dbReference>
<dbReference type="RefSeq" id="WP_194536975.1">
    <property type="nucleotide sequence ID" value="NZ_JACEFB010000002.1"/>
</dbReference>
<dbReference type="GO" id="GO:0006747">
    <property type="term" value="P:FAD biosynthetic process"/>
    <property type="evidence" value="ECO:0007669"/>
    <property type="project" value="UniProtKB-UniRule"/>
</dbReference>
<comment type="catalytic activity">
    <reaction evidence="14 15">
        <text>FMN + ATP + H(+) = FAD + diphosphate</text>
        <dbReference type="Rhea" id="RHEA:17237"/>
        <dbReference type="ChEBI" id="CHEBI:15378"/>
        <dbReference type="ChEBI" id="CHEBI:30616"/>
        <dbReference type="ChEBI" id="CHEBI:33019"/>
        <dbReference type="ChEBI" id="CHEBI:57692"/>
        <dbReference type="ChEBI" id="CHEBI:58210"/>
        <dbReference type="EC" id="2.7.7.2"/>
    </reaction>
</comment>
<evidence type="ECO:0000256" key="8">
    <source>
        <dbReference type="ARBA" id="ARBA00022741"/>
    </source>
</evidence>
<keyword evidence="4 15" id="KW-0285">Flavoprotein</keyword>
<dbReference type="InterPro" id="IPR014729">
    <property type="entry name" value="Rossmann-like_a/b/a_fold"/>
</dbReference>
<dbReference type="SMART" id="SM00904">
    <property type="entry name" value="Flavokinase"/>
    <property type="match status" value="1"/>
</dbReference>
<dbReference type="PANTHER" id="PTHR22749">
    <property type="entry name" value="RIBOFLAVIN KINASE/FMN ADENYLYLTRANSFERASE"/>
    <property type="match status" value="1"/>
</dbReference>
<dbReference type="SUPFAM" id="SSF52374">
    <property type="entry name" value="Nucleotidylyl transferase"/>
    <property type="match status" value="1"/>
</dbReference>
<gene>
    <name evidence="18" type="ORF">H0921_05210</name>
</gene>
<keyword evidence="12" id="KW-0511">Multifunctional enzyme</keyword>
<dbReference type="UniPathway" id="UPA00277">
    <property type="reaction ID" value="UER00407"/>
</dbReference>
<keyword evidence="11 15" id="KW-0067">ATP-binding</keyword>
<organism evidence="18 19">
    <name type="scientific">Thermogemmata fonticola</name>
    <dbReference type="NCBI Taxonomy" id="2755323"/>
    <lineage>
        <taxon>Bacteria</taxon>
        <taxon>Pseudomonadati</taxon>
        <taxon>Planctomycetota</taxon>
        <taxon>Planctomycetia</taxon>
        <taxon>Gemmatales</taxon>
        <taxon>Gemmataceae</taxon>
        <taxon>Thermogemmata</taxon>
    </lineage>
</organism>
<sequence length="347" mass="39146">MSLWRWTVTEDAPLAWQHCAVTIGNFDAVHRGHQLLAARTRFWADRLPGPALALTFDPPPHQVLFPGSERPPLTTLEERAACLEDAGVDHLIVLQTTRELLSWEAEEFFQKVLVQQLRAKALVEGRDFRFGRQRRGDVILLEQWCRQAGCHFEVVPPVLHEGVPISSSRVRQAVEQGQVELARLLLGRPYSVAGQVVVGARRGQSLGFPTANLDGIRTLLPADGVYAVRVSEDRFHRRETTAGLPQKGTFAATANPDKAESNNRPPLFPRLGAAHIGPNPTFGEHLRKLEVHLLDFQGDLYGQSLRVEFLARLRETRRFHSPEELKEQLQRDITAVRQWQEPAEKSM</sequence>
<keyword evidence="5 15" id="KW-0288">FMN</keyword>
<evidence type="ECO:0000256" key="5">
    <source>
        <dbReference type="ARBA" id="ARBA00022643"/>
    </source>
</evidence>
<comment type="catalytic activity">
    <reaction evidence="13 15">
        <text>riboflavin + ATP = FMN + ADP + H(+)</text>
        <dbReference type="Rhea" id="RHEA:14357"/>
        <dbReference type="ChEBI" id="CHEBI:15378"/>
        <dbReference type="ChEBI" id="CHEBI:30616"/>
        <dbReference type="ChEBI" id="CHEBI:57986"/>
        <dbReference type="ChEBI" id="CHEBI:58210"/>
        <dbReference type="ChEBI" id="CHEBI:456216"/>
        <dbReference type="EC" id="2.7.1.26"/>
    </reaction>
</comment>
<evidence type="ECO:0000256" key="7">
    <source>
        <dbReference type="ARBA" id="ARBA00022695"/>
    </source>
</evidence>
<evidence type="ECO:0000256" key="11">
    <source>
        <dbReference type="ARBA" id="ARBA00022840"/>
    </source>
</evidence>
<dbReference type="EC" id="2.7.1.26" evidence="15"/>
<protein>
    <recommendedName>
        <fullName evidence="15">Riboflavin biosynthesis protein</fullName>
    </recommendedName>
    <domain>
        <recommendedName>
            <fullName evidence="15">Riboflavin kinase</fullName>
            <ecNumber evidence="15">2.7.1.26</ecNumber>
        </recommendedName>
        <alternativeName>
            <fullName evidence="15">Flavokinase</fullName>
        </alternativeName>
    </domain>
    <domain>
        <recommendedName>
            <fullName evidence="15">FMN adenylyltransferase</fullName>
            <ecNumber evidence="15">2.7.7.2</ecNumber>
        </recommendedName>
        <alternativeName>
            <fullName evidence="15">FAD pyrophosphorylase</fullName>
        </alternativeName>
        <alternativeName>
            <fullName evidence="15">FAD synthase</fullName>
        </alternativeName>
    </domain>
</protein>
<dbReference type="InterPro" id="IPR002606">
    <property type="entry name" value="Riboflavin_kinase_bac"/>
</dbReference>
<comment type="function">
    <text evidence="1">Catalyzes the phosphorylation of riboflavin to FMN followed by the adenylation of FMN to FAD.</text>
</comment>
<dbReference type="PANTHER" id="PTHR22749:SF6">
    <property type="entry name" value="RIBOFLAVIN KINASE"/>
    <property type="match status" value="1"/>
</dbReference>
<comment type="pathway">
    <text evidence="3 15">Cofactor biosynthesis; FMN biosynthesis; FMN from riboflavin (ATP route): step 1/1.</text>
</comment>
<name>A0A7V8VCM1_9BACT</name>
<accession>A0A7V8VCM1</accession>
<dbReference type="UniPathway" id="UPA00276">
    <property type="reaction ID" value="UER00406"/>
</dbReference>
<evidence type="ECO:0000259" key="17">
    <source>
        <dbReference type="SMART" id="SM00904"/>
    </source>
</evidence>
<proteinExistence type="inferred from homology"/>
<dbReference type="Proteomes" id="UP000542342">
    <property type="component" value="Unassembled WGS sequence"/>
</dbReference>
<dbReference type="InterPro" id="IPR015865">
    <property type="entry name" value="Riboflavin_kinase_bac/euk"/>
</dbReference>
<dbReference type="PIRSF" id="PIRSF004491">
    <property type="entry name" value="FAD_Synth"/>
    <property type="match status" value="1"/>
</dbReference>
<dbReference type="Gene3D" id="2.40.30.30">
    <property type="entry name" value="Riboflavin kinase-like"/>
    <property type="match status" value="1"/>
</dbReference>
<feature type="region of interest" description="Disordered" evidence="16">
    <location>
        <begin position="240"/>
        <end position="262"/>
    </location>
</feature>
<dbReference type="GO" id="GO:0009398">
    <property type="term" value="P:FMN biosynthetic process"/>
    <property type="evidence" value="ECO:0007669"/>
    <property type="project" value="UniProtKB-UniRule"/>
</dbReference>
<evidence type="ECO:0000256" key="14">
    <source>
        <dbReference type="ARBA" id="ARBA00049494"/>
    </source>
</evidence>
<evidence type="ECO:0000256" key="1">
    <source>
        <dbReference type="ARBA" id="ARBA00002121"/>
    </source>
</evidence>
<dbReference type="Pfam" id="PF06574">
    <property type="entry name" value="FAD_syn"/>
    <property type="match status" value="1"/>
</dbReference>
<dbReference type="GO" id="GO:0009231">
    <property type="term" value="P:riboflavin biosynthetic process"/>
    <property type="evidence" value="ECO:0007669"/>
    <property type="project" value="InterPro"/>
</dbReference>